<dbReference type="PROSITE" id="PS51118">
    <property type="entry name" value="HTH_HXLR"/>
    <property type="match status" value="2"/>
</dbReference>
<dbReference type="EMBL" id="BNJF01000009">
    <property type="protein sequence ID" value="GHO50755.1"/>
    <property type="molecule type" value="Genomic_DNA"/>
</dbReference>
<evidence type="ECO:0000313" key="6">
    <source>
        <dbReference type="Proteomes" id="UP000612362"/>
    </source>
</evidence>
<evidence type="ECO:0000259" key="4">
    <source>
        <dbReference type="PROSITE" id="PS51118"/>
    </source>
</evidence>
<keyword evidence="2" id="KW-0238">DNA-binding</keyword>
<keyword evidence="3" id="KW-0804">Transcription</keyword>
<feature type="domain" description="HTH hxlR-type" evidence="4">
    <location>
        <begin position="1"/>
        <end position="106"/>
    </location>
</feature>
<dbReference type="AlphaFoldDB" id="A0A8J3MWV5"/>
<dbReference type="Pfam" id="PF01638">
    <property type="entry name" value="HxlR"/>
    <property type="match status" value="2"/>
</dbReference>
<evidence type="ECO:0000256" key="1">
    <source>
        <dbReference type="ARBA" id="ARBA00023015"/>
    </source>
</evidence>
<dbReference type="InterPro" id="IPR002577">
    <property type="entry name" value="HTH_HxlR"/>
</dbReference>
<keyword evidence="6" id="KW-1185">Reference proteome</keyword>
<dbReference type="Proteomes" id="UP000612362">
    <property type="component" value="Unassembled WGS sequence"/>
</dbReference>
<reference evidence="5" key="1">
    <citation type="submission" date="2020-10" db="EMBL/GenBank/DDBJ databases">
        <title>Taxonomic study of unclassified bacteria belonging to the class Ktedonobacteria.</title>
        <authorList>
            <person name="Yabe S."/>
            <person name="Wang C.M."/>
            <person name="Zheng Y."/>
            <person name="Sakai Y."/>
            <person name="Cavaletti L."/>
            <person name="Monciardini P."/>
            <person name="Donadio S."/>
        </authorList>
    </citation>
    <scope>NUCLEOTIDE SEQUENCE</scope>
    <source>
        <strain evidence="5">SOSP1-1</strain>
    </source>
</reference>
<gene>
    <name evidence="5" type="ORF">KSX_89180</name>
</gene>
<comment type="caution">
    <text evidence="5">The sequence shown here is derived from an EMBL/GenBank/DDBJ whole genome shotgun (WGS) entry which is preliminary data.</text>
</comment>
<feature type="domain" description="HTH hxlR-type" evidence="4">
    <location>
        <begin position="103"/>
        <end position="204"/>
    </location>
</feature>
<dbReference type="PANTHER" id="PTHR33204:SF33">
    <property type="entry name" value="TRANSCRIPTIONAL REGULATOR, MARR FAMILY"/>
    <property type="match status" value="1"/>
</dbReference>
<keyword evidence="1" id="KW-0805">Transcription regulation</keyword>
<protein>
    <recommendedName>
        <fullName evidence="4">HTH hxlR-type domain-containing protein</fullName>
    </recommendedName>
</protein>
<dbReference type="RefSeq" id="WP_220199721.1">
    <property type="nucleotide sequence ID" value="NZ_BNJF01000009.1"/>
</dbReference>
<dbReference type="InterPro" id="IPR036390">
    <property type="entry name" value="WH_DNA-bd_sf"/>
</dbReference>
<proteinExistence type="predicted"/>
<dbReference type="GO" id="GO:0003677">
    <property type="term" value="F:DNA binding"/>
    <property type="evidence" value="ECO:0007669"/>
    <property type="project" value="UniProtKB-KW"/>
</dbReference>
<name>A0A8J3MWV5_9CHLR</name>
<dbReference type="SUPFAM" id="SSF46785">
    <property type="entry name" value="Winged helix' DNA-binding domain"/>
    <property type="match status" value="2"/>
</dbReference>
<sequence>MPRAKKTAICPLGGAGVGGKWMFWIMYHLLATPRRFSELQRLLPKASRQMLTLQLRQLERMGMIHRQVYVQMPPKVEYSLTMMGHSQEPILRHLEAWNKWYGAQMGQEQDWLTKLGGRWKVWILHHLFRGNKSFGELQQLLTPISNRVLALQLRELEQMGLLHRHVAEQGSPKTQYILTELGQQSQPLCRQLYAWGKWTSEQIGVEFDWPVSHQTP</sequence>
<organism evidence="5 6">
    <name type="scientific">Ktedonospora formicarum</name>
    <dbReference type="NCBI Taxonomy" id="2778364"/>
    <lineage>
        <taxon>Bacteria</taxon>
        <taxon>Bacillati</taxon>
        <taxon>Chloroflexota</taxon>
        <taxon>Ktedonobacteria</taxon>
        <taxon>Ktedonobacterales</taxon>
        <taxon>Ktedonobacteraceae</taxon>
        <taxon>Ktedonospora</taxon>
    </lineage>
</organism>
<evidence type="ECO:0000256" key="2">
    <source>
        <dbReference type="ARBA" id="ARBA00023125"/>
    </source>
</evidence>
<accession>A0A8J3MWV5</accession>
<evidence type="ECO:0000256" key="3">
    <source>
        <dbReference type="ARBA" id="ARBA00023163"/>
    </source>
</evidence>
<dbReference type="InterPro" id="IPR036388">
    <property type="entry name" value="WH-like_DNA-bd_sf"/>
</dbReference>
<dbReference type="PANTHER" id="PTHR33204">
    <property type="entry name" value="TRANSCRIPTIONAL REGULATOR, MARR FAMILY"/>
    <property type="match status" value="1"/>
</dbReference>
<dbReference type="Gene3D" id="1.10.10.10">
    <property type="entry name" value="Winged helix-like DNA-binding domain superfamily/Winged helix DNA-binding domain"/>
    <property type="match status" value="2"/>
</dbReference>
<evidence type="ECO:0000313" key="5">
    <source>
        <dbReference type="EMBL" id="GHO50755.1"/>
    </source>
</evidence>